<dbReference type="Gene3D" id="3.50.50.60">
    <property type="entry name" value="FAD/NAD(P)-binding domain"/>
    <property type="match status" value="1"/>
</dbReference>
<dbReference type="SUPFAM" id="SSF51905">
    <property type="entry name" value="FAD/NAD(P)-binding domain"/>
    <property type="match status" value="1"/>
</dbReference>
<comment type="caution">
    <text evidence="6">The sequence shown here is derived from an EMBL/GenBank/DDBJ whole genome shotgun (WGS) entry which is preliminary data.</text>
</comment>
<dbReference type="Proteomes" id="UP000547674">
    <property type="component" value="Unassembled WGS sequence"/>
</dbReference>
<comment type="cofactor">
    <cofactor evidence="1">
        <name>FAD</name>
        <dbReference type="ChEBI" id="CHEBI:57692"/>
    </cofactor>
</comment>
<reference evidence="6 7" key="1">
    <citation type="submission" date="2020-03" db="EMBL/GenBank/DDBJ databases">
        <title>Metabolic flexibility allows generalist bacteria to become dominant in a frequently disturbed ecosystem.</title>
        <authorList>
            <person name="Chen Y.-J."/>
            <person name="Leung P.M."/>
            <person name="Bay S.K."/>
            <person name="Hugenholtz P."/>
            <person name="Kessler A.J."/>
            <person name="Shelley G."/>
            <person name="Waite D.W."/>
            <person name="Cook P.L."/>
            <person name="Greening C."/>
        </authorList>
    </citation>
    <scope>NUCLEOTIDE SEQUENCE [LARGE SCALE GENOMIC DNA]</scope>
    <source>
        <strain evidence="6">SS_bin_28</strain>
    </source>
</reference>
<evidence type="ECO:0000313" key="7">
    <source>
        <dbReference type="Proteomes" id="UP000547674"/>
    </source>
</evidence>
<dbReference type="Pfam" id="PF03486">
    <property type="entry name" value="HI0933_like"/>
    <property type="match status" value="1"/>
</dbReference>
<keyword evidence="3" id="KW-0274">FAD</keyword>
<evidence type="ECO:0000256" key="2">
    <source>
        <dbReference type="ARBA" id="ARBA00022630"/>
    </source>
</evidence>
<dbReference type="Gene3D" id="2.40.30.10">
    <property type="entry name" value="Translation factors"/>
    <property type="match status" value="1"/>
</dbReference>
<accession>A0A7Y2EAL0</accession>
<dbReference type="InterPro" id="IPR023166">
    <property type="entry name" value="BaiN-like_dom_sf"/>
</dbReference>
<feature type="domain" description="RsdA/BaiN/AoA(So)-like insert" evidence="5">
    <location>
        <begin position="201"/>
        <end position="358"/>
    </location>
</feature>
<evidence type="ECO:0000256" key="3">
    <source>
        <dbReference type="ARBA" id="ARBA00022827"/>
    </source>
</evidence>
<dbReference type="SUPFAM" id="SSF160996">
    <property type="entry name" value="HI0933 insert domain-like"/>
    <property type="match status" value="1"/>
</dbReference>
<sequence>MTNAKVEKPWDVVVVGAGAAGLMAAIQAGRAKKETSRVLLLDGAKKIGAKILVSGGGRCNVTHYKVDESSFFGGSPKAIRKVLRRFDVADTSSFFSEAGVELKQEETGKLFPVSDSAQSVLGALVREANAAGVSLRNPWRVQRMSKSEQGFKIESDTGETVLAHRVILATGGKSIPKSGSDGFGYSLAQSFGHTITDRVFPALVPLLLKKKNPLLDLSGVSFPGRLSVQVGNRKPLFSCRGSVLCTHFGLSGPAVLDISRHYLAAAFDEEPDLRLSFVPGEEDTIESELLGLGTRSVGSFLRIVLPERLARVVCTLADVDPDTRGSELKRDQRKALLQTLTNYAIPVAGDRGFRFAEVTAGGVPLGEVRLNTMESRACPGLYLCGEICDVDGRIGGFNFQWAWASGFVAGRASVSD</sequence>
<name>A0A7Y2EAL0_UNCEI</name>
<dbReference type="InterPro" id="IPR004792">
    <property type="entry name" value="BaiN-like"/>
</dbReference>
<dbReference type="PRINTS" id="PR00411">
    <property type="entry name" value="PNDRDTASEI"/>
</dbReference>
<evidence type="ECO:0000256" key="1">
    <source>
        <dbReference type="ARBA" id="ARBA00001974"/>
    </source>
</evidence>
<evidence type="ECO:0000259" key="5">
    <source>
        <dbReference type="Pfam" id="PF22780"/>
    </source>
</evidence>
<feature type="domain" description="RsdA/BaiN/AoA(So)-like Rossmann fold-like" evidence="4">
    <location>
        <begin position="11"/>
        <end position="411"/>
    </location>
</feature>
<dbReference type="Pfam" id="PF22780">
    <property type="entry name" value="HI0933_like_1st"/>
    <property type="match status" value="1"/>
</dbReference>
<evidence type="ECO:0000259" key="4">
    <source>
        <dbReference type="Pfam" id="PF03486"/>
    </source>
</evidence>
<evidence type="ECO:0000313" key="6">
    <source>
        <dbReference type="EMBL" id="NNF08294.1"/>
    </source>
</evidence>
<dbReference type="InterPro" id="IPR036188">
    <property type="entry name" value="FAD/NAD-bd_sf"/>
</dbReference>
<dbReference type="AlphaFoldDB" id="A0A7Y2EAL0"/>
<dbReference type="NCBIfam" id="TIGR00275">
    <property type="entry name" value="aminoacetone oxidase family FAD-binding enzyme"/>
    <property type="match status" value="1"/>
</dbReference>
<gene>
    <name evidence="6" type="ORF">HKN21_16145</name>
</gene>
<protein>
    <submittedName>
        <fullName evidence="6">NAD(P)/FAD-dependent oxidoreductase</fullName>
    </submittedName>
</protein>
<organism evidence="6 7">
    <name type="scientific">Eiseniibacteriota bacterium</name>
    <dbReference type="NCBI Taxonomy" id="2212470"/>
    <lineage>
        <taxon>Bacteria</taxon>
        <taxon>Candidatus Eiseniibacteriota</taxon>
    </lineage>
</organism>
<dbReference type="PRINTS" id="PR00368">
    <property type="entry name" value="FADPNR"/>
</dbReference>
<dbReference type="PANTHER" id="PTHR42887">
    <property type="entry name" value="OS12G0638800 PROTEIN"/>
    <property type="match status" value="1"/>
</dbReference>
<dbReference type="InterPro" id="IPR057661">
    <property type="entry name" value="RsdA/BaiN/AoA(So)_Rossmann"/>
</dbReference>
<keyword evidence="2" id="KW-0285">Flavoprotein</keyword>
<dbReference type="InterPro" id="IPR055178">
    <property type="entry name" value="RsdA/BaiN/AoA(So)-like_dom"/>
</dbReference>
<dbReference type="Gene3D" id="1.10.8.260">
    <property type="entry name" value="HI0933 insert domain-like"/>
    <property type="match status" value="1"/>
</dbReference>
<dbReference type="EMBL" id="JABDJR010000647">
    <property type="protein sequence ID" value="NNF08294.1"/>
    <property type="molecule type" value="Genomic_DNA"/>
</dbReference>
<proteinExistence type="predicted"/>
<dbReference type="PANTHER" id="PTHR42887:SF2">
    <property type="entry name" value="OS12G0638800 PROTEIN"/>
    <property type="match status" value="1"/>
</dbReference>